<feature type="transmembrane region" description="Helical" evidence="10">
    <location>
        <begin position="146"/>
        <end position="169"/>
    </location>
</feature>
<evidence type="ECO:0000256" key="1">
    <source>
        <dbReference type="ARBA" id="ARBA00004651"/>
    </source>
</evidence>
<dbReference type="SUPFAM" id="SSF81321">
    <property type="entry name" value="Family A G protein-coupled receptor-like"/>
    <property type="match status" value="1"/>
</dbReference>
<proteinExistence type="predicted"/>
<evidence type="ECO:0000256" key="9">
    <source>
        <dbReference type="SAM" id="MobiDB-lite"/>
    </source>
</evidence>
<evidence type="ECO:0000259" key="11">
    <source>
        <dbReference type="PROSITE" id="PS50262"/>
    </source>
</evidence>
<dbReference type="RefSeq" id="XP_055878009.1">
    <property type="nucleotide sequence ID" value="XM_056022034.1"/>
</dbReference>
<reference evidence="13 14" key="1">
    <citation type="submission" date="2025-04" db="UniProtKB">
        <authorList>
            <consortium name="RefSeq"/>
        </authorList>
    </citation>
    <scope>IDENTIFICATION</scope>
</reference>
<organism evidence="12 15">
    <name type="scientific">Biomphalaria glabrata</name>
    <name type="common">Bloodfluke planorb</name>
    <name type="synonym">Freshwater snail</name>
    <dbReference type="NCBI Taxonomy" id="6526"/>
    <lineage>
        <taxon>Eukaryota</taxon>
        <taxon>Metazoa</taxon>
        <taxon>Spiralia</taxon>
        <taxon>Lophotrochozoa</taxon>
        <taxon>Mollusca</taxon>
        <taxon>Gastropoda</taxon>
        <taxon>Heterobranchia</taxon>
        <taxon>Euthyneura</taxon>
        <taxon>Panpulmonata</taxon>
        <taxon>Hygrophila</taxon>
        <taxon>Lymnaeoidea</taxon>
        <taxon>Planorbidae</taxon>
        <taxon>Biomphalaria</taxon>
    </lineage>
</organism>
<dbReference type="RefSeq" id="XP_055878008.1">
    <property type="nucleotide sequence ID" value="XM_056022033.1"/>
</dbReference>
<feature type="transmembrane region" description="Helical" evidence="10">
    <location>
        <begin position="71"/>
        <end position="94"/>
    </location>
</feature>
<dbReference type="PANTHER" id="PTHR24248">
    <property type="entry name" value="ADRENERGIC RECEPTOR-RELATED G-PROTEIN COUPLED RECEPTOR"/>
    <property type="match status" value="1"/>
</dbReference>
<evidence type="ECO:0000313" key="14">
    <source>
        <dbReference type="RefSeq" id="XP_055878009.1"/>
    </source>
</evidence>
<dbReference type="OMA" id="CAVEKIM"/>
<keyword evidence="4 10" id="KW-1133">Transmembrane helix</keyword>
<dbReference type="GO" id="GO:0005886">
    <property type="term" value="C:plasma membrane"/>
    <property type="evidence" value="ECO:0007669"/>
    <property type="project" value="UniProtKB-SubCell"/>
</dbReference>
<dbReference type="PRINTS" id="PR00237">
    <property type="entry name" value="GPCRRHODOPSN"/>
</dbReference>
<dbReference type="Proteomes" id="UP001165740">
    <property type="component" value="Chromosome 2"/>
</dbReference>
<keyword evidence="5" id="KW-0297">G-protein coupled receptor</keyword>
<keyword evidence="7" id="KW-0675">Receptor</keyword>
<dbReference type="RefSeq" id="XP_055878010.1">
    <property type="nucleotide sequence ID" value="XM_056022035.1"/>
</dbReference>
<dbReference type="InterPro" id="IPR017452">
    <property type="entry name" value="GPCR_Rhodpsn_7TM"/>
</dbReference>
<dbReference type="PROSITE" id="PS50262">
    <property type="entry name" value="G_PROTEIN_RECEP_F1_2"/>
    <property type="match status" value="1"/>
</dbReference>
<dbReference type="OrthoDB" id="6117944at2759"/>
<sequence length="530" mass="60939">MYNTSIHDTVEDEYISIQSNVHNERHIQTNTRTVELIIFESVVSGMTGLFNIIALFCIVTIPDLRIEKPNLFIASLILANVLTGLNLAVLYAPFDPAHSIDKRCRYVTALTVFTIAASCLSRSTIAIDRYNYICHPLHYQSKTSGIYIATMLLILWGTSLALAMASYFYYQTDLQRDHDDICLPFTRCLYNMSTLLVLIVVSSLIITYVYSKIFYWAHLQIQLLKQETIMRAQRRSSSLQGYFKSAWKLRRITRATDLLISPNIGTDSESSFTLELETDAITEVETKKLKHFTAPSAEREVKMFRNIPNRLMSSINSRGTSVDESSRSSSIVSKETDDLKMNAMKVPSSSPVEGNVMEPDMQKEAQEHKMLVKALEHRQVSSSQDSSVSITEKWYQHELKRYTGQIYNSLFLSASDRRFSQQSTLMINMLKRTEVKALIVVFITFGAHLVCWLPYILYSLTAMRLKFPFTKEQELPYREILDKTFRREHYQAKEERQTKEASRNEVNFTDRFLLLCLGSSNLLFIESTIS</sequence>
<evidence type="ECO:0000256" key="4">
    <source>
        <dbReference type="ARBA" id="ARBA00022989"/>
    </source>
</evidence>
<dbReference type="CDD" id="cd00637">
    <property type="entry name" value="7tm_classA_rhodopsin-like"/>
    <property type="match status" value="1"/>
</dbReference>
<evidence type="ECO:0000256" key="5">
    <source>
        <dbReference type="ARBA" id="ARBA00023040"/>
    </source>
</evidence>
<evidence type="ECO:0000256" key="2">
    <source>
        <dbReference type="ARBA" id="ARBA00022475"/>
    </source>
</evidence>
<keyword evidence="3 10" id="KW-0812">Transmembrane</keyword>
<keyword evidence="6 10" id="KW-0472">Membrane</keyword>
<keyword evidence="12" id="KW-1185">Reference proteome</keyword>
<feature type="transmembrane region" description="Helical" evidence="10">
    <location>
        <begin position="189"/>
        <end position="210"/>
    </location>
</feature>
<evidence type="ECO:0000256" key="3">
    <source>
        <dbReference type="ARBA" id="ARBA00022692"/>
    </source>
</evidence>
<gene>
    <name evidence="13 14 15" type="primary">LOC106057711</name>
</gene>
<feature type="domain" description="G-protein coupled receptors family 1 profile" evidence="11">
    <location>
        <begin position="50"/>
        <end position="460"/>
    </location>
</feature>
<feature type="transmembrane region" description="Helical" evidence="10">
    <location>
        <begin position="437"/>
        <end position="458"/>
    </location>
</feature>
<feature type="transmembrane region" description="Helical" evidence="10">
    <location>
        <begin position="36"/>
        <end position="59"/>
    </location>
</feature>
<feature type="transmembrane region" description="Helical" evidence="10">
    <location>
        <begin position="106"/>
        <end position="125"/>
    </location>
</feature>
<dbReference type="Gene3D" id="1.20.1070.10">
    <property type="entry name" value="Rhodopsin 7-helix transmembrane proteins"/>
    <property type="match status" value="1"/>
</dbReference>
<evidence type="ECO:0000256" key="7">
    <source>
        <dbReference type="ARBA" id="ARBA00023170"/>
    </source>
</evidence>
<dbReference type="GO" id="GO:0004930">
    <property type="term" value="F:G protein-coupled receptor activity"/>
    <property type="evidence" value="ECO:0007669"/>
    <property type="project" value="UniProtKB-KW"/>
</dbReference>
<evidence type="ECO:0000256" key="10">
    <source>
        <dbReference type="SAM" id="Phobius"/>
    </source>
</evidence>
<dbReference type="Pfam" id="PF00001">
    <property type="entry name" value="7tm_1"/>
    <property type="match status" value="1"/>
</dbReference>
<evidence type="ECO:0000313" key="12">
    <source>
        <dbReference type="Proteomes" id="UP001165740"/>
    </source>
</evidence>
<keyword evidence="8" id="KW-0807">Transducer</keyword>
<protein>
    <submittedName>
        <fullName evidence="13 14">Alpha-2C adrenergic receptor-like isoform X1</fullName>
    </submittedName>
</protein>
<accession>A0A9W2ZSS4</accession>
<evidence type="ECO:0000313" key="15">
    <source>
        <dbReference type="RefSeq" id="XP_055878010.1"/>
    </source>
</evidence>
<evidence type="ECO:0000313" key="13">
    <source>
        <dbReference type="RefSeq" id="XP_055878008.1"/>
    </source>
</evidence>
<dbReference type="AlphaFoldDB" id="A0A9W2ZSS4"/>
<feature type="compositionally biased region" description="Low complexity" evidence="9">
    <location>
        <begin position="317"/>
        <end position="333"/>
    </location>
</feature>
<keyword evidence="2" id="KW-1003">Cell membrane</keyword>
<name>A0A9W2ZSS4_BIOGL</name>
<dbReference type="InterPro" id="IPR000276">
    <property type="entry name" value="GPCR_Rhodpsn"/>
</dbReference>
<dbReference type="PANTHER" id="PTHR24248:SF192">
    <property type="entry name" value="G-PROTEIN COUPLED RECEPTORS FAMILY 1 PROFILE DOMAIN-CONTAINING PROTEIN"/>
    <property type="match status" value="1"/>
</dbReference>
<evidence type="ECO:0000256" key="8">
    <source>
        <dbReference type="ARBA" id="ARBA00023224"/>
    </source>
</evidence>
<feature type="region of interest" description="Disordered" evidence="9">
    <location>
        <begin position="315"/>
        <end position="334"/>
    </location>
</feature>
<comment type="subcellular location">
    <subcellularLocation>
        <location evidence="1">Cell membrane</location>
        <topology evidence="1">Multi-pass membrane protein</topology>
    </subcellularLocation>
</comment>
<dbReference type="GeneID" id="106057711"/>
<evidence type="ECO:0000256" key="6">
    <source>
        <dbReference type="ARBA" id="ARBA00023136"/>
    </source>
</evidence>